<gene>
    <name evidence="2" type="ORF">K7B09_01400</name>
</gene>
<dbReference type="InterPro" id="IPR014729">
    <property type="entry name" value="Rossmann-like_a/b/a_fold"/>
</dbReference>
<keyword evidence="2" id="KW-0547">Nucleotide-binding</keyword>
<dbReference type="GO" id="GO:0005524">
    <property type="term" value="F:ATP binding"/>
    <property type="evidence" value="ECO:0007669"/>
    <property type="project" value="UniProtKB-KW"/>
</dbReference>
<organism evidence="2 3">
    <name type="scientific">Thermomonas beijingensis</name>
    <dbReference type="NCBI Taxonomy" id="2872701"/>
    <lineage>
        <taxon>Bacteria</taxon>
        <taxon>Pseudomonadati</taxon>
        <taxon>Pseudomonadota</taxon>
        <taxon>Gammaproteobacteria</taxon>
        <taxon>Lysobacterales</taxon>
        <taxon>Lysobacteraceae</taxon>
        <taxon>Thermomonas</taxon>
    </lineage>
</organism>
<name>A0ABS7TAW2_9GAMM</name>
<proteinExistence type="predicted"/>
<comment type="caution">
    <text evidence="2">The sequence shown here is derived from an EMBL/GenBank/DDBJ whole genome shotgun (WGS) entry which is preliminary data.</text>
</comment>
<dbReference type="Gene3D" id="3.90.1490.10">
    <property type="entry name" value="putative n-type atp pyrophosphatase, domain 2"/>
    <property type="match status" value="1"/>
</dbReference>
<reference evidence="2" key="1">
    <citation type="submission" date="2021-09" db="EMBL/GenBank/DDBJ databases">
        <authorList>
            <person name="Wu T."/>
            <person name="Guo S.Z."/>
        </authorList>
    </citation>
    <scope>NUCLEOTIDE SEQUENCE</scope>
    <source>
        <strain evidence="2">RSS-23</strain>
    </source>
</reference>
<dbReference type="Pfam" id="PF01902">
    <property type="entry name" value="Diphthami_syn_2"/>
    <property type="match status" value="1"/>
</dbReference>
<sequence>MTPTLLSWSGGKDAAWALHALRQRGEFDVVGLLTTLTEGFDRISMQGIRRELLHAQAQAAGLPVIEAWIPQAADNAAYIASFSDAVGHAQARWPELAHIAYGDLFLPDIRAWRETLCASLGITPQFPVFGSDTAHLARTMIAGGLRAQLCCVDTTQLDAAFAGRVFDTAFLRDLPQHIDPCGEHGEFHTCVFAGPMFNHPIAIARGDSVLRDGRFAYTDFKLNA</sequence>
<evidence type="ECO:0000313" key="2">
    <source>
        <dbReference type="EMBL" id="MBZ4184979.1"/>
    </source>
</evidence>
<keyword evidence="2" id="KW-0067">ATP-binding</keyword>
<dbReference type="InterPro" id="IPR002761">
    <property type="entry name" value="Diphthami_syn_dom"/>
</dbReference>
<dbReference type="SUPFAM" id="SSF52402">
    <property type="entry name" value="Adenine nucleotide alpha hydrolases-like"/>
    <property type="match status" value="1"/>
</dbReference>
<keyword evidence="3" id="KW-1185">Reference proteome</keyword>
<accession>A0ABS7TAW2</accession>
<protein>
    <submittedName>
        <fullName evidence="2">ATP-binding protein</fullName>
    </submittedName>
</protein>
<evidence type="ECO:0000259" key="1">
    <source>
        <dbReference type="Pfam" id="PF01902"/>
    </source>
</evidence>
<evidence type="ECO:0000313" key="3">
    <source>
        <dbReference type="Proteomes" id="UP001430290"/>
    </source>
</evidence>
<feature type="domain" description="Diphthamide synthase" evidence="1">
    <location>
        <begin position="7"/>
        <end position="207"/>
    </location>
</feature>
<dbReference type="RefSeq" id="WP_223625979.1">
    <property type="nucleotide sequence ID" value="NZ_JAIQDJ010000001.1"/>
</dbReference>
<dbReference type="Proteomes" id="UP001430290">
    <property type="component" value="Unassembled WGS sequence"/>
</dbReference>
<dbReference type="EMBL" id="JAIQDJ010000001">
    <property type="protein sequence ID" value="MBZ4184979.1"/>
    <property type="molecule type" value="Genomic_DNA"/>
</dbReference>
<dbReference type="Gene3D" id="3.40.50.620">
    <property type="entry name" value="HUPs"/>
    <property type="match status" value="1"/>
</dbReference>